<evidence type="ECO:0000256" key="1">
    <source>
        <dbReference type="ARBA" id="ARBA00004123"/>
    </source>
</evidence>
<comment type="subcellular location">
    <subcellularLocation>
        <location evidence="1">Nucleus</location>
    </subcellularLocation>
</comment>
<evidence type="ECO:0000256" key="5">
    <source>
        <dbReference type="ARBA" id="ARBA00023163"/>
    </source>
</evidence>
<dbReference type="GO" id="GO:0003700">
    <property type="term" value="F:DNA-binding transcription factor activity"/>
    <property type="evidence" value="ECO:0007669"/>
    <property type="project" value="InterPro"/>
</dbReference>
<dbReference type="PRINTS" id="PR00367">
    <property type="entry name" value="ETHRSPELEMNT"/>
</dbReference>
<dbReference type="InterPro" id="IPR051032">
    <property type="entry name" value="AP2/ERF_TF_ERF_subfamily"/>
</dbReference>
<name>A0A445M9I4_ENSVE</name>
<dbReference type="InterPro" id="IPR016177">
    <property type="entry name" value="DNA-bd_dom_sf"/>
</dbReference>
<gene>
    <name evidence="9" type="ORF">BHM03_00002324</name>
</gene>
<evidence type="ECO:0000256" key="2">
    <source>
        <dbReference type="ARBA" id="ARBA00023015"/>
    </source>
</evidence>
<feature type="domain" description="AP2/ERF" evidence="8">
    <location>
        <begin position="72"/>
        <end position="131"/>
    </location>
</feature>
<dbReference type="GO" id="GO:0003677">
    <property type="term" value="F:DNA binding"/>
    <property type="evidence" value="ECO:0007669"/>
    <property type="project" value="UniProtKB-KW"/>
</dbReference>
<evidence type="ECO:0000256" key="4">
    <source>
        <dbReference type="ARBA" id="ARBA00023159"/>
    </source>
</evidence>
<keyword evidence="5" id="KW-0804">Transcription</keyword>
<comment type="similarity">
    <text evidence="7">Belongs to the AP2/ERF transcription factor family. ERF subfamily.</text>
</comment>
<keyword evidence="3" id="KW-0238">DNA-binding</keyword>
<dbReference type="AlphaFoldDB" id="A0A445M9I4"/>
<dbReference type="PANTHER" id="PTHR31985:SF45">
    <property type="entry name" value="ETHYLENE-RESPONSIVE TRANSCRIPTION FACTOR ERF020"/>
    <property type="match status" value="1"/>
</dbReference>
<evidence type="ECO:0000256" key="7">
    <source>
        <dbReference type="ARBA" id="ARBA00024343"/>
    </source>
</evidence>
<keyword evidence="4" id="KW-0010">Activator</keyword>
<dbReference type="InterPro" id="IPR001471">
    <property type="entry name" value="AP2/ERF_dom"/>
</dbReference>
<proteinExistence type="inferred from homology"/>
<evidence type="ECO:0000256" key="3">
    <source>
        <dbReference type="ARBA" id="ARBA00023125"/>
    </source>
</evidence>
<dbReference type="EMBL" id="KV875474">
    <property type="protein sequence ID" value="RZR70915.1"/>
    <property type="molecule type" value="Genomic_DNA"/>
</dbReference>
<keyword evidence="6" id="KW-0539">Nucleus</keyword>
<dbReference type="InterPro" id="IPR036955">
    <property type="entry name" value="AP2/ERF_dom_sf"/>
</dbReference>
<dbReference type="SMART" id="SM00380">
    <property type="entry name" value="AP2"/>
    <property type="match status" value="1"/>
</dbReference>
<dbReference type="Proteomes" id="UP000290560">
    <property type="component" value="Unassembled WGS sequence"/>
</dbReference>
<evidence type="ECO:0000259" key="8">
    <source>
        <dbReference type="PROSITE" id="PS51032"/>
    </source>
</evidence>
<sequence length="214" mass="23965">MLTFLFQWPTLLVEIYSRQPLQPSKKSTLTSDPVNSIAFTSINPPCFEATPQLGRSRSIRSMSHGQVGGEKKYKGVRRRRWGKWVSEIRVPGNGERLWLGSYATPEAAAVAHDTAVFFLRGPSHAGRLNFPDRAVALTWACLSPPSVQRAASESGMAVDAQMQEAAWREERRRHPPSSDVSWEMISRREPGDSDVCMGSELYGDISVDDMEIWV</sequence>
<dbReference type="Pfam" id="PF00847">
    <property type="entry name" value="AP2"/>
    <property type="match status" value="1"/>
</dbReference>
<dbReference type="Gene3D" id="3.30.730.10">
    <property type="entry name" value="AP2/ERF domain"/>
    <property type="match status" value="1"/>
</dbReference>
<dbReference type="PANTHER" id="PTHR31985">
    <property type="entry name" value="ETHYLENE-RESPONSIVE TRANSCRIPTION FACTOR ERF042-RELATED"/>
    <property type="match status" value="1"/>
</dbReference>
<dbReference type="CDD" id="cd00018">
    <property type="entry name" value="AP2"/>
    <property type="match status" value="1"/>
</dbReference>
<dbReference type="GO" id="GO:0005634">
    <property type="term" value="C:nucleus"/>
    <property type="evidence" value="ECO:0007669"/>
    <property type="project" value="UniProtKB-SubCell"/>
</dbReference>
<reference evidence="9" key="1">
    <citation type="journal article" date="2018" name="Data Brief">
        <title>Genome sequence data from 17 accessions of Ensete ventricosum, a staple food crop for millions in Ethiopia.</title>
        <authorList>
            <person name="Yemataw Z."/>
            <person name="Muzemil S."/>
            <person name="Ambachew D."/>
            <person name="Tripathi L."/>
            <person name="Tesfaye K."/>
            <person name="Chala A."/>
            <person name="Farbos A."/>
            <person name="O'Neill P."/>
            <person name="Moore K."/>
            <person name="Grant M."/>
            <person name="Studholme D.J."/>
        </authorList>
    </citation>
    <scope>NUCLEOTIDE SEQUENCE [LARGE SCALE GENOMIC DNA]</scope>
    <source>
        <tissue evidence="9">Leaf</tissue>
    </source>
</reference>
<dbReference type="PROSITE" id="PS51032">
    <property type="entry name" value="AP2_ERF"/>
    <property type="match status" value="1"/>
</dbReference>
<evidence type="ECO:0000256" key="6">
    <source>
        <dbReference type="ARBA" id="ARBA00023242"/>
    </source>
</evidence>
<protein>
    <recommendedName>
        <fullName evidence="8">AP2/ERF domain-containing protein</fullName>
    </recommendedName>
</protein>
<organism evidence="9">
    <name type="scientific">Ensete ventricosum</name>
    <name type="common">Abyssinian banana</name>
    <name type="synonym">Musa ensete</name>
    <dbReference type="NCBI Taxonomy" id="4639"/>
    <lineage>
        <taxon>Eukaryota</taxon>
        <taxon>Viridiplantae</taxon>
        <taxon>Streptophyta</taxon>
        <taxon>Embryophyta</taxon>
        <taxon>Tracheophyta</taxon>
        <taxon>Spermatophyta</taxon>
        <taxon>Magnoliopsida</taxon>
        <taxon>Liliopsida</taxon>
        <taxon>Zingiberales</taxon>
        <taxon>Musaceae</taxon>
        <taxon>Ensete</taxon>
    </lineage>
</organism>
<dbReference type="SUPFAM" id="SSF54171">
    <property type="entry name" value="DNA-binding domain"/>
    <property type="match status" value="1"/>
</dbReference>
<evidence type="ECO:0000313" key="9">
    <source>
        <dbReference type="EMBL" id="RZR70915.1"/>
    </source>
</evidence>
<keyword evidence="2" id="KW-0805">Transcription regulation</keyword>
<accession>A0A445M9I4</accession>